<reference evidence="6" key="1">
    <citation type="submission" date="2018-12" db="EMBL/GenBank/DDBJ databases">
        <title>A new species of lactobacillus.</title>
        <authorList>
            <person name="Jian Y."/>
            <person name="Xin L."/>
            <person name="Hong Z.J."/>
            <person name="Ming L.Z."/>
            <person name="Hong X.Z."/>
        </authorList>
    </citation>
    <scope>NUCLEOTIDE SEQUENCE [LARGE SCALE GENOMIC DNA]</scope>
    <source>
        <strain evidence="6">HSLZ-75</strain>
    </source>
</reference>
<dbReference type="Pfam" id="PF13529">
    <property type="entry name" value="Peptidase_C39_2"/>
    <property type="match status" value="1"/>
</dbReference>
<name>A0A4P6ZM06_9LACO</name>
<dbReference type="EMBL" id="CP034726">
    <property type="protein sequence ID" value="QBP18905.1"/>
    <property type="molecule type" value="Genomic_DNA"/>
</dbReference>
<feature type="domain" description="GW" evidence="3">
    <location>
        <begin position="60"/>
        <end position="121"/>
    </location>
</feature>
<dbReference type="Gene3D" id="2.30.30.170">
    <property type="match status" value="1"/>
</dbReference>
<protein>
    <submittedName>
        <fullName evidence="5">Uncharacterized protein</fullName>
    </submittedName>
</protein>
<dbReference type="Gene3D" id="3.90.70.10">
    <property type="entry name" value="Cysteine proteinases"/>
    <property type="match status" value="1"/>
</dbReference>
<dbReference type="InterPro" id="IPR039564">
    <property type="entry name" value="Peptidase_C39-like"/>
</dbReference>
<proteinExistence type="predicted"/>
<dbReference type="Pfam" id="PF13457">
    <property type="entry name" value="GW"/>
    <property type="match status" value="1"/>
</dbReference>
<dbReference type="Proteomes" id="UP000294321">
    <property type="component" value="Chromosome"/>
</dbReference>
<keyword evidence="6" id="KW-1185">Reference proteome</keyword>
<gene>
    <name evidence="5" type="ORF">ELX58_07370</name>
</gene>
<evidence type="ECO:0000259" key="4">
    <source>
        <dbReference type="Pfam" id="PF13529"/>
    </source>
</evidence>
<evidence type="ECO:0000259" key="3">
    <source>
        <dbReference type="Pfam" id="PF13457"/>
    </source>
</evidence>
<feature type="signal peptide" evidence="2">
    <location>
        <begin position="1"/>
        <end position="24"/>
    </location>
</feature>
<dbReference type="InterPro" id="IPR038200">
    <property type="entry name" value="GW_dom_sf"/>
</dbReference>
<dbReference type="RefSeq" id="WP_133442463.1">
    <property type="nucleotide sequence ID" value="NZ_CP034726.1"/>
</dbReference>
<dbReference type="OrthoDB" id="1654093at2"/>
<accession>A0A4P6ZM06</accession>
<evidence type="ECO:0000256" key="2">
    <source>
        <dbReference type="SAM" id="SignalP"/>
    </source>
</evidence>
<evidence type="ECO:0000256" key="1">
    <source>
        <dbReference type="ARBA" id="ARBA00022729"/>
    </source>
</evidence>
<feature type="domain" description="Peptidase C39-like" evidence="4">
    <location>
        <begin position="131"/>
        <end position="266"/>
    </location>
</feature>
<dbReference type="AlphaFoldDB" id="A0A4P6ZM06"/>
<evidence type="ECO:0000313" key="5">
    <source>
        <dbReference type="EMBL" id="QBP18905.1"/>
    </source>
</evidence>
<organism evidence="5 6">
    <name type="scientific">Acetilactobacillus jinshanensis</name>
    <dbReference type="NCBI Taxonomy" id="1720083"/>
    <lineage>
        <taxon>Bacteria</taxon>
        <taxon>Bacillati</taxon>
        <taxon>Bacillota</taxon>
        <taxon>Bacilli</taxon>
        <taxon>Lactobacillales</taxon>
        <taxon>Lactobacillaceae</taxon>
        <taxon>Acetilactobacillus</taxon>
    </lineage>
</organism>
<sequence length="301" mass="33702">MFKSKQLIIFVATGALLTLGGVSATSYSHGNVMVNAASVQQQTQYQIQSASRRRLRVVKHDARLWQHPYNPGVKSVGNVDSLAGTNKVVHLNLEAKVDGKVRYYQIGRQGRTLGWIDAKDLAIPKVYMLPYRYVSQFWPSHADDACEAASLMMALSVKGKGMHTPLRNVVKRIPRSTNPQDGYTKDPFKLGTGASIYPRALAKVSRQQFHIRAKDITGASKKELIHDVTHGNPVVFAGSYKMRDTQSDHSLVLLGYRRGYFYFADPFSKRYGNVIDGWVSTSQFMKIFTAKKRGARALLVY</sequence>
<evidence type="ECO:0000313" key="6">
    <source>
        <dbReference type="Proteomes" id="UP000294321"/>
    </source>
</evidence>
<dbReference type="InterPro" id="IPR025987">
    <property type="entry name" value="GW_dom"/>
</dbReference>
<dbReference type="KEGG" id="lji:ELX58_07370"/>
<feature type="chain" id="PRO_5020311163" evidence="2">
    <location>
        <begin position="25"/>
        <end position="301"/>
    </location>
</feature>
<keyword evidence="1 2" id="KW-0732">Signal</keyword>
<dbReference type="SUPFAM" id="SSF82057">
    <property type="entry name" value="Prokaryotic SH3-related domain"/>
    <property type="match status" value="1"/>
</dbReference>